<keyword evidence="4" id="KW-1185">Reference proteome</keyword>
<reference evidence="3 4" key="1">
    <citation type="submission" date="2017-10" db="EMBL/GenBank/DDBJ databases">
        <title>Paenichitinophaga pekingensis gen. nov., sp. nov., isolated from activated sludge.</title>
        <authorList>
            <person name="Jin D."/>
            <person name="Kong X."/>
            <person name="Deng Y."/>
            <person name="Bai Z."/>
        </authorList>
    </citation>
    <scope>NUCLEOTIDE SEQUENCE [LARGE SCALE GENOMIC DNA]</scope>
    <source>
        <strain evidence="3 4">13</strain>
    </source>
</reference>
<feature type="domain" description="DUF6799" evidence="2">
    <location>
        <begin position="41"/>
        <end position="98"/>
    </location>
</feature>
<dbReference type="RefSeq" id="WP_098194556.1">
    <property type="nucleotide sequence ID" value="NZ_CP023777.1"/>
</dbReference>
<protein>
    <recommendedName>
        <fullName evidence="2">DUF6799 domain-containing protein</fullName>
    </recommendedName>
</protein>
<dbReference type="Proteomes" id="UP000220133">
    <property type="component" value="Chromosome"/>
</dbReference>
<feature type="chain" id="PRO_5012335461" description="DUF6799 domain-containing protein" evidence="1">
    <location>
        <begin position="21"/>
        <end position="111"/>
    </location>
</feature>
<proteinExistence type="predicted"/>
<sequence length="111" mass="12633">MKKLLLIPVLLCFLTSGIMAQDSTMKKPQQKMEKQHQMISECCMMKDGKMMHYKDGKETEIMKEMNMGGVKVMPNGTCKMKNGKTVMLKEGECCDRKGVVHKDCKKLLKKG</sequence>
<keyword evidence="1" id="KW-0732">Signal</keyword>
<dbReference type="OrthoDB" id="680484at2"/>
<dbReference type="KEGG" id="cbae:COR50_13965"/>
<dbReference type="Pfam" id="PF20606">
    <property type="entry name" value="DUF6799"/>
    <property type="match status" value="1"/>
</dbReference>
<name>A0A291QVW9_9BACT</name>
<evidence type="ECO:0000313" key="4">
    <source>
        <dbReference type="Proteomes" id="UP000220133"/>
    </source>
</evidence>
<evidence type="ECO:0000256" key="1">
    <source>
        <dbReference type="SAM" id="SignalP"/>
    </source>
</evidence>
<feature type="signal peptide" evidence="1">
    <location>
        <begin position="1"/>
        <end position="20"/>
    </location>
</feature>
<evidence type="ECO:0000313" key="3">
    <source>
        <dbReference type="EMBL" id="ATL48179.1"/>
    </source>
</evidence>
<dbReference type="EMBL" id="CP023777">
    <property type="protein sequence ID" value="ATL48179.1"/>
    <property type="molecule type" value="Genomic_DNA"/>
</dbReference>
<dbReference type="AlphaFoldDB" id="A0A291QVW9"/>
<organism evidence="3 4">
    <name type="scientific">Chitinophaga caeni</name>
    <dbReference type="NCBI Taxonomy" id="2029983"/>
    <lineage>
        <taxon>Bacteria</taxon>
        <taxon>Pseudomonadati</taxon>
        <taxon>Bacteroidota</taxon>
        <taxon>Chitinophagia</taxon>
        <taxon>Chitinophagales</taxon>
        <taxon>Chitinophagaceae</taxon>
        <taxon>Chitinophaga</taxon>
    </lineage>
</organism>
<gene>
    <name evidence="3" type="ORF">COR50_13965</name>
</gene>
<accession>A0A291QVW9</accession>
<dbReference type="InterPro" id="IPR046478">
    <property type="entry name" value="DUF6799"/>
</dbReference>
<evidence type="ECO:0000259" key="2">
    <source>
        <dbReference type="Pfam" id="PF20606"/>
    </source>
</evidence>